<dbReference type="Pfam" id="PF22725">
    <property type="entry name" value="GFO_IDH_MocA_C3"/>
    <property type="match status" value="1"/>
</dbReference>
<dbReference type="EMBL" id="CP117811">
    <property type="protein sequence ID" value="WDE97275.1"/>
    <property type="molecule type" value="Genomic_DNA"/>
</dbReference>
<dbReference type="InterPro" id="IPR036291">
    <property type="entry name" value="NAD(P)-bd_dom_sf"/>
</dbReference>
<proteinExistence type="predicted"/>
<sequence length="337" mass="37488">MKLAIIGNWGHHVHVLQETDEMKDLEVVAIAPGFEGEDLSTMTSQYSKARVYDDHLKMLEQEKPDVVTISTRLDRITQLAIDASKANCHSICEKPLALEHNDLLQLWETIIKNRTQCIAMLPNRNHPVLAFAKQQIEAGRIGDVSLLNARKSYKFGHSRDEWLCKRSSYGGTIPWIGIHALDFINSVSDSPCSSLSAMHANLAHPQFPEIEDSCTLSIKFKNGTLATASVDYLRPLSADGHGDDWIRIVGTSGIIEASMDRGECTIIDSSGHSKITSFDDKSPYYPPLMRTFPKSGTGEITAETRRSFHLSHLGLSARDAADTEEKMIIDKAPWDKT</sequence>
<feature type="domain" description="GFO/IDH/MocA-like oxidoreductase" evidence="2">
    <location>
        <begin position="132"/>
        <end position="256"/>
    </location>
</feature>
<feature type="domain" description="Gfo/Idh/MocA-like oxidoreductase N-terminal" evidence="1">
    <location>
        <begin position="3"/>
        <end position="117"/>
    </location>
</feature>
<evidence type="ECO:0000313" key="3">
    <source>
        <dbReference type="EMBL" id="WDE97275.1"/>
    </source>
</evidence>
<dbReference type="PANTHER" id="PTHR43377:SF1">
    <property type="entry name" value="BILIVERDIN REDUCTASE A"/>
    <property type="match status" value="1"/>
</dbReference>
<dbReference type="SUPFAM" id="SSF55347">
    <property type="entry name" value="Glyceraldehyde-3-phosphate dehydrogenase-like, C-terminal domain"/>
    <property type="match status" value="1"/>
</dbReference>
<evidence type="ECO:0000259" key="1">
    <source>
        <dbReference type="Pfam" id="PF01408"/>
    </source>
</evidence>
<dbReference type="RefSeq" id="WP_274151562.1">
    <property type="nucleotide sequence ID" value="NZ_CP117811.1"/>
</dbReference>
<name>A0ABY7VSV7_9BACT</name>
<dbReference type="Gene3D" id="3.30.360.10">
    <property type="entry name" value="Dihydrodipicolinate Reductase, domain 2"/>
    <property type="match status" value="1"/>
</dbReference>
<dbReference type="Proteomes" id="UP001214250">
    <property type="component" value="Chromosome 1"/>
</dbReference>
<dbReference type="InterPro" id="IPR055170">
    <property type="entry name" value="GFO_IDH_MocA-like_dom"/>
</dbReference>
<protein>
    <submittedName>
        <fullName evidence="3">Gfo/Idh/MocA family oxidoreductase</fullName>
    </submittedName>
</protein>
<dbReference type="InterPro" id="IPR051450">
    <property type="entry name" value="Gfo/Idh/MocA_Oxidoreductases"/>
</dbReference>
<evidence type="ECO:0000259" key="2">
    <source>
        <dbReference type="Pfam" id="PF22725"/>
    </source>
</evidence>
<organism evidence="3 4">
    <name type="scientific">Lentisphaera profundi</name>
    <dbReference type="NCBI Taxonomy" id="1658616"/>
    <lineage>
        <taxon>Bacteria</taxon>
        <taxon>Pseudomonadati</taxon>
        <taxon>Lentisphaerota</taxon>
        <taxon>Lentisphaeria</taxon>
        <taxon>Lentisphaerales</taxon>
        <taxon>Lentisphaeraceae</taxon>
        <taxon>Lentisphaera</taxon>
    </lineage>
</organism>
<dbReference type="PANTHER" id="PTHR43377">
    <property type="entry name" value="BILIVERDIN REDUCTASE A"/>
    <property type="match status" value="1"/>
</dbReference>
<reference evidence="3 4" key="1">
    <citation type="submission" date="2023-02" db="EMBL/GenBank/DDBJ databases">
        <title>Genome sequence of Lentisphaera profundi SAORIC-696.</title>
        <authorList>
            <person name="Kim e."/>
            <person name="Cho J.-C."/>
            <person name="Choi A."/>
            <person name="Kang I."/>
        </authorList>
    </citation>
    <scope>NUCLEOTIDE SEQUENCE [LARGE SCALE GENOMIC DNA]</scope>
    <source>
        <strain evidence="3 4">SAORIC-696</strain>
    </source>
</reference>
<dbReference type="Pfam" id="PF01408">
    <property type="entry name" value="GFO_IDH_MocA"/>
    <property type="match status" value="1"/>
</dbReference>
<dbReference type="InterPro" id="IPR000683">
    <property type="entry name" value="Gfo/Idh/MocA-like_OxRdtase_N"/>
</dbReference>
<accession>A0ABY7VSV7</accession>
<keyword evidence="4" id="KW-1185">Reference proteome</keyword>
<evidence type="ECO:0000313" key="4">
    <source>
        <dbReference type="Proteomes" id="UP001214250"/>
    </source>
</evidence>
<dbReference type="Gene3D" id="3.40.50.720">
    <property type="entry name" value="NAD(P)-binding Rossmann-like Domain"/>
    <property type="match status" value="1"/>
</dbReference>
<dbReference type="SUPFAM" id="SSF51735">
    <property type="entry name" value="NAD(P)-binding Rossmann-fold domains"/>
    <property type="match status" value="1"/>
</dbReference>
<gene>
    <name evidence="3" type="ORF">PQO03_04830</name>
</gene>